<evidence type="ECO:0000256" key="1">
    <source>
        <dbReference type="SAM" id="MobiDB-lite"/>
    </source>
</evidence>
<feature type="region of interest" description="Disordered" evidence="1">
    <location>
        <begin position="1"/>
        <end position="22"/>
    </location>
</feature>
<comment type="caution">
    <text evidence="2">The sequence shown here is derived from an EMBL/GenBank/DDBJ whole genome shotgun (WGS) entry which is preliminary data.</text>
</comment>
<protein>
    <recommendedName>
        <fullName evidence="4">NAD-dependent epimerase/dehydratase</fullName>
    </recommendedName>
</protein>
<organism evidence="2 3">
    <name type="scientific">Nitrospira defluvii</name>
    <dbReference type="NCBI Taxonomy" id="330214"/>
    <lineage>
        <taxon>Bacteria</taxon>
        <taxon>Pseudomonadati</taxon>
        <taxon>Nitrospirota</taxon>
        <taxon>Nitrospiria</taxon>
        <taxon>Nitrospirales</taxon>
        <taxon>Nitrospiraceae</taxon>
        <taxon>Nitrospira</taxon>
    </lineage>
</organism>
<dbReference type="PANTHER" id="PTHR40129:SF2">
    <property type="entry name" value="KETOPANTOATE REDUCTASE N-TERMINAL DOMAIN-CONTAINING PROTEIN"/>
    <property type="match status" value="1"/>
</dbReference>
<dbReference type="EMBL" id="CAJNBJ010000001">
    <property type="protein sequence ID" value="CAE6689350.1"/>
    <property type="molecule type" value="Genomic_DNA"/>
</dbReference>
<keyword evidence="3" id="KW-1185">Reference proteome</keyword>
<dbReference type="RefSeq" id="WP_213040078.1">
    <property type="nucleotide sequence ID" value="NZ_CAJNBJ010000001.1"/>
</dbReference>
<sequence>MQFGQETRTGRHRKRPQETGRRFEYDGAMTAMPPLAILGFGYTGRCIFRLARTPARRILASSRRPESHLTDIPPPDRLRFDLTDQSSWHALPCDADLIWTFPATPLDQVQAFARHHCHAGRKLVVLGSTSAYDRNDHPPVELPPWIDETSPVNGDLPRVQGEEYLRTHHGAVILRVAGIYGPHRNPVEWIRRGRVGPTNKFVNLIHVEDLAQLCLQALAYGQPGASYNISDGHPRRWTEICHEVSSRWGVVSPRQAYADESGKRILNHRALTQLRYRLRYPDFYQALRSIEDPPALAPAQDQHPAD</sequence>
<name>A0ABM8QCR7_9BACT</name>
<dbReference type="Proteomes" id="UP000675880">
    <property type="component" value="Unassembled WGS sequence"/>
</dbReference>
<dbReference type="SUPFAM" id="SSF51735">
    <property type="entry name" value="NAD(P)-binding Rossmann-fold domains"/>
    <property type="match status" value="1"/>
</dbReference>
<dbReference type="PANTHER" id="PTHR40129">
    <property type="entry name" value="KETOPANTOATE REDUCTASE N-TERMINAL DOMAIN-CONTAINING PROTEIN"/>
    <property type="match status" value="1"/>
</dbReference>
<gene>
    <name evidence="2" type="ORF">NSPZN2_10139</name>
</gene>
<evidence type="ECO:0000313" key="3">
    <source>
        <dbReference type="Proteomes" id="UP000675880"/>
    </source>
</evidence>
<reference evidence="2 3" key="1">
    <citation type="submission" date="2021-02" db="EMBL/GenBank/DDBJ databases">
        <authorList>
            <person name="Han P."/>
        </authorList>
    </citation>
    <scope>NUCLEOTIDE SEQUENCE [LARGE SCALE GENOMIC DNA]</scope>
    <source>
        <strain evidence="2">Candidatus Nitrospira sp. ZN2</strain>
    </source>
</reference>
<evidence type="ECO:0008006" key="4">
    <source>
        <dbReference type="Google" id="ProtNLM"/>
    </source>
</evidence>
<dbReference type="Gene3D" id="3.40.50.720">
    <property type="entry name" value="NAD(P)-binding Rossmann-like Domain"/>
    <property type="match status" value="1"/>
</dbReference>
<evidence type="ECO:0000313" key="2">
    <source>
        <dbReference type="EMBL" id="CAE6689350.1"/>
    </source>
</evidence>
<dbReference type="InterPro" id="IPR036291">
    <property type="entry name" value="NAD(P)-bd_dom_sf"/>
</dbReference>
<accession>A0ABM8QCR7</accession>
<proteinExistence type="predicted"/>